<evidence type="ECO:0008006" key="3">
    <source>
        <dbReference type="Google" id="ProtNLM"/>
    </source>
</evidence>
<dbReference type="InterPro" id="IPR011033">
    <property type="entry name" value="PRC_barrel-like_sf"/>
</dbReference>
<comment type="caution">
    <text evidence="1">The sequence shown here is derived from an EMBL/GenBank/DDBJ whole genome shotgun (WGS) entry which is preliminary data.</text>
</comment>
<proteinExistence type="predicted"/>
<gene>
    <name evidence="1" type="ORF">BSU04_21665</name>
</gene>
<organism evidence="1 2">
    <name type="scientific">Caballeronia sordidicola</name>
    <name type="common">Burkholderia sordidicola</name>
    <dbReference type="NCBI Taxonomy" id="196367"/>
    <lineage>
        <taxon>Bacteria</taxon>
        <taxon>Pseudomonadati</taxon>
        <taxon>Pseudomonadota</taxon>
        <taxon>Betaproteobacteria</taxon>
        <taxon>Burkholderiales</taxon>
        <taxon>Burkholderiaceae</taxon>
        <taxon>Caballeronia</taxon>
    </lineage>
</organism>
<dbReference type="Gene3D" id="3.90.50.10">
    <property type="entry name" value="Photosynthetic Reaction Center, subunit H, domain 2"/>
    <property type="match status" value="1"/>
</dbReference>
<dbReference type="Proteomes" id="UP000214720">
    <property type="component" value="Unassembled WGS sequence"/>
</dbReference>
<dbReference type="GO" id="GO:0019684">
    <property type="term" value="P:photosynthesis, light reaction"/>
    <property type="evidence" value="ECO:0007669"/>
    <property type="project" value="InterPro"/>
</dbReference>
<sequence>MATADGAIGHVADFVFDDETWVVRYMAVDTRDWWDSAREILLSTEWIESVDSVRFTVSTTLNRDAVEHSPAYVDAVPLNRMYETQLHNFYGREAYWS</sequence>
<protein>
    <recommendedName>
        <fullName evidence="3">PRC-barrel domain containing protein</fullName>
    </recommendedName>
</protein>
<dbReference type="SUPFAM" id="SSF50346">
    <property type="entry name" value="PRC-barrel domain"/>
    <property type="match status" value="1"/>
</dbReference>
<dbReference type="AlphaFoldDB" id="A0A226X166"/>
<accession>A0A226X166</accession>
<name>A0A226X166_CABSO</name>
<reference evidence="2" key="1">
    <citation type="submission" date="2017-01" db="EMBL/GenBank/DDBJ databases">
        <title>Genome Analysis of Deinococcus marmoris KOPRI26562.</title>
        <authorList>
            <person name="Kim J.H."/>
            <person name="Oh H.-M."/>
        </authorList>
    </citation>
    <scope>NUCLEOTIDE SEQUENCE [LARGE SCALE GENOMIC DNA]</scope>
    <source>
        <strain evidence="2">PAMC 26633</strain>
    </source>
</reference>
<dbReference type="InterPro" id="IPR014747">
    <property type="entry name" value="Bac_photo_RC_H_C"/>
</dbReference>
<evidence type="ECO:0000313" key="1">
    <source>
        <dbReference type="EMBL" id="OXC76628.1"/>
    </source>
</evidence>
<dbReference type="EMBL" id="MTHB01000123">
    <property type="protein sequence ID" value="OXC76628.1"/>
    <property type="molecule type" value="Genomic_DNA"/>
</dbReference>
<evidence type="ECO:0000313" key="2">
    <source>
        <dbReference type="Proteomes" id="UP000214720"/>
    </source>
</evidence>
<dbReference type="GO" id="GO:0030077">
    <property type="term" value="C:plasma membrane light-harvesting complex"/>
    <property type="evidence" value="ECO:0007669"/>
    <property type="project" value="InterPro"/>
</dbReference>